<feature type="region of interest" description="Disordered" evidence="1">
    <location>
        <begin position="137"/>
        <end position="160"/>
    </location>
</feature>
<sequence length="545" mass="59707">MTSQQGRTQGFDGKEEMNAACPRWFWRSLLIWLPQPQLLDAVSASFCCMQNLPTAGLLCKNECRPRCCDAVRRTGSMPSRFLQSAQVQRTGELVHYALPEASPDSVRPGACFQCSSQATGEAKNALSSPLSAHVGSRFRRSCSPSKSIPPVRKASPMPNTRLFTSSIDSSLMKEPRTDIWYKQPEHRKPRLPAARNGNARNGTAAGTSAGSGSLEISTLFHCRNANMVNEKRENGPPAFVFSKASEQVEKTSWASKVDSSHKNGEHKACLPAVKDARARMQLLDIEAEQALPGTVPANHLIRCDGRSVPGILKNSQELIACNEFAEDNGTGSVAGDLLSATAERPQDLSPQWILRKKEPRNVEHRGYLKAGGGIPDSGVPNRLHVYLQPFTPCPANDAPSPHVQESKVDCLYCSNKSFHKDTQHCAQDLPATQQTSDPKRLTTLNVHQNSFSTVVKRLSTLSKDNLLVEDSRALGAREVVSQKFNITDEEPKPLSHGNNVHSTLESEREHILRSKMADVSHEAASVAPENAPIEKHEHLVIGNSL</sequence>
<protein>
    <submittedName>
        <fullName evidence="2">Uncharacterized protein</fullName>
    </submittedName>
</protein>
<dbReference type="InParanoid" id="A0A1D3D071"/>
<dbReference type="AlphaFoldDB" id="A0A1D3D071"/>
<organism evidence="2 3">
    <name type="scientific">Cyclospora cayetanensis</name>
    <dbReference type="NCBI Taxonomy" id="88456"/>
    <lineage>
        <taxon>Eukaryota</taxon>
        <taxon>Sar</taxon>
        <taxon>Alveolata</taxon>
        <taxon>Apicomplexa</taxon>
        <taxon>Conoidasida</taxon>
        <taxon>Coccidia</taxon>
        <taxon>Eucoccidiorida</taxon>
        <taxon>Eimeriorina</taxon>
        <taxon>Eimeriidae</taxon>
        <taxon>Cyclospora</taxon>
    </lineage>
</organism>
<evidence type="ECO:0000313" key="3">
    <source>
        <dbReference type="Proteomes" id="UP000095192"/>
    </source>
</evidence>
<comment type="caution">
    <text evidence="2">The sequence shown here is derived from an EMBL/GenBank/DDBJ whole genome shotgun (WGS) entry which is preliminary data.</text>
</comment>
<dbReference type="VEuPathDB" id="ToxoDB:cyc_06131"/>
<accession>A0A1D3D071</accession>
<proteinExistence type="predicted"/>
<dbReference type="EMBL" id="JROU02001293">
    <property type="protein sequence ID" value="OEH76864.1"/>
    <property type="molecule type" value="Genomic_DNA"/>
</dbReference>
<reference evidence="2 3" key="1">
    <citation type="journal article" date="2016" name="BMC Genomics">
        <title>Comparative genomics reveals Cyclospora cayetanensis possesses coccidia-like metabolism and invasion components but unique surface antigens.</title>
        <authorList>
            <person name="Liu S."/>
            <person name="Wang L."/>
            <person name="Zheng H."/>
            <person name="Xu Z."/>
            <person name="Roellig D.M."/>
            <person name="Li N."/>
            <person name="Frace M.A."/>
            <person name="Tang K."/>
            <person name="Arrowood M.J."/>
            <person name="Moss D.M."/>
            <person name="Zhang L."/>
            <person name="Feng Y."/>
            <person name="Xiao L."/>
        </authorList>
    </citation>
    <scope>NUCLEOTIDE SEQUENCE [LARGE SCALE GENOMIC DNA]</scope>
    <source>
        <strain evidence="2 3">CHN_HEN01</strain>
    </source>
</reference>
<name>A0A1D3D071_9EIME</name>
<feature type="compositionally biased region" description="Low complexity" evidence="1">
    <location>
        <begin position="193"/>
        <end position="210"/>
    </location>
</feature>
<feature type="region of interest" description="Disordered" evidence="1">
    <location>
        <begin position="184"/>
        <end position="210"/>
    </location>
</feature>
<keyword evidence="3" id="KW-1185">Reference proteome</keyword>
<dbReference type="Proteomes" id="UP000095192">
    <property type="component" value="Unassembled WGS sequence"/>
</dbReference>
<evidence type="ECO:0000256" key="1">
    <source>
        <dbReference type="SAM" id="MobiDB-lite"/>
    </source>
</evidence>
<evidence type="ECO:0000313" key="2">
    <source>
        <dbReference type="EMBL" id="OEH76864.1"/>
    </source>
</evidence>
<gene>
    <name evidence="2" type="ORF">cyc_06131</name>
</gene>